<dbReference type="OrthoDB" id="9772788at2"/>
<gene>
    <name evidence="2" type="primary">fabZ_4</name>
    <name evidence="2" type="ORF">KOR42_48930</name>
</gene>
<comment type="caution">
    <text evidence="2">The sequence shown here is derived from an EMBL/GenBank/DDBJ whole genome shotgun (WGS) entry which is preliminary data.</text>
</comment>
<dbReference type="PANTHER" id="PTHR30272:SF1">
    <property type="entry name" value="3-HYDROXYACYL-[ACYL-CARRIER-PROTEIN] DEHYDRATASE"/>
    <property type="match status" value="1"/>
</dbReference>
<dbReference type="EMBL" id="SIHI01000049">
    <property type="protein sequence ID" value="TWT40718.1"/>
    <property type="molecule type" value="Genomic_DNA"/>
</dbReference>
<organism evidence="2 3">
    <name type="scientific">Thalassoglobus neptunius</name>
    <dbReference type="NCBI Taxonomy" id="1938619"/>
    <lineage>
        <taxon>Bacteria</taxon>
        <taxon>Pseudomonadati</taxon>
        <taxon>Planctomycetota</taxon>
        <taxon>Planctomycetia</taxon>
        <taxon>Planctomycetales</taxon>
        <taxon>Planctomycetaceae</taxon>
        <taxon>Thalassoglobus</taxon>
    </lineage>
</organism>
<evidence type="ECO:0000256" key="1">
    <source>
        <dbReference type="ARBA" id="ARBA00023239"/>
    </source>
</evidence>
<keyword evidence="3" id="KW-1185">Reference proteome</keyword>
<name>A0A5C5VPZ4_9PLAN</name>
<dbReference type="CDD" id="cd01288">
    <property type="entry name" value="FabZ"/>
    <property type="match status" value="1"/>
</dbReference>
<dbReference type="GO" id="GO:0019171">
    <property type="term" value="F:(3R)-hydroxyacyl-[acyl-carrier-protein] dehydratase activity"/>
    <property type="evidence" value="ECO:0007669"/>
    <property type="project" value="UniProtKB-EC"/>
</dbReference>
<dbReference type="RefSeq" id="WP_146512207.1">
    <property type="nucleotide sequence ID" value="NZ_SIHI01000049.1"/>
</dbReference>
<keyword evidence="1 2" id="KW-0456">Lyase</keyword>
<reference evidence="2 3" key="1">
    <citation type="submission" date="2019-02" db="EMBL/GenBank/DDBJ databases">
        <title>Deep-cultivation of Planctomycetes and their phenomic and genomic characterization uncovers novel biology.</title>
        <authorList>
            <person name="Wiegand S."/>
            <person name="Jogler M."/>
            <person name="Boedeker C."/>
            <person name="Pinto D."/>
            <person name="Vollmers J."/>
            <person name="Rivas-Marin E."/>
            <person name="Kohn T."/>
            <person name="Peeters S.H."/>
            <person name="Heuer A."/>
            <person name="Rast P."/>
            <person name="Oberbeckmann S."/>
            <person name="Bunk B."/>
            <person name="Jeske O."/>
            <person name="Meyerdierks A."/>
            <person name="Storesund J.E."/>
            <person name="Kallscheuer N."/>
            <person name="Luecker S."/>
            <person name="Lage O.M."/>
            <person name="Pohl T."/>
            <person name="Merkel B.J."/>
            <person name="Hornburger P."/>
            <person name="Mueller R.-W."/>
            <person name="Bruemmer F."/>
            <person name="Labrenz M."/>
            <person name="Spormann A.M."/>
            <person name="Op Den Camp H."/>
            <person name="Overmann J."/>
            <person name="Amann R."/>
            <person name="Jetten M.S.M."/>
            <person name="Mascher T."/>
            <person name="Medema M.H."/>
            <person name="Devos D.P."/>
            <person name="Kaster A.-K."/>
            <person name="Ovreas L."/>
            <person name="Rohde M."/>
            <person name="Galperin M.Y."/>
            <person name="Jogler C."/>
        </authorList>
    </citation>
    <scope>NUCLEOTIDE SEQUENCE [LARGE SCALE GENOMIC DNA]</scope>
    <source>
        <strain evidence="2 3">KOR42</strain>
    </source>
</reference>
<evidence type="ECO:0000313" key="3">
    <source>
        <dbReference type="Proteomes" id="UP000317243"/>
    </source>
</evidence>
<sequence length="150" mass="16921">MTASDFRSLDRDEIQKLIPHRDPFLWLDRVVEMNDSRIHAQKLVDQDLDVFRGHYPAFPVLPGVLQCEAAFQAGAVLIAQFMDSETKDVPVVTRLNNVQFRKMVQPGQTLDIEVTLTEKLANAYFLQGKVSVDGKVTVRLEFACSLAKTS</sequence>
<dbReference type="Proteomes" id="UP000317243">
    <property type="component" value="Unassembled WGS sequence"/>
</dbReference>
<dbReference type="EC" id="4.2.1.59" evidence="2"/>
<dbReference type="Gene3D" id="3.10.129.10">
    <property type="entry name" value="Hotdog Thioesterase"/>
    <property type="match status" value="1"/>
</dbReference>
<dbReference type="InterPro" id="IPR029069">
    <property type="entry name" value="HotDog_dom_sf"/>
</dbReference>
<protein>
    <submittedName>
        <fullName evidence="2">3-hydroxyacyl-[acyl-carrier-protein] dehydratase FabZ</fullName>
        <ecNumber evidence="2">4.2.1.59</ecNumber>
    </submittedName>
</protein>
<dbReference type="InterPro" id="IPR013114">
    <property type="entry name" value="FabA_FabZ"/>
</dbReference>
<proteinExistence type="predicted"/>
<dbReference type="NCBIfam" id="NF000582">
    <property type="entry name" value="PRK00006.1"/>
    <property type="match status" value="1"/>
</dbReference>
<dbReference type="SUPFAM" id="SSF54637">
    <property type="entry name" value="Thioesterase/thiol ester dehydrase-isomerase"/>
    <property type="match status" value="1"/>
</dbReference>
<evidence type="ECO:0000313" key="2">
    <source>
        <dbReference type="EMBL" id="TWT40718.1"/>
    </source>
</evidence>
<dbReference type="PANTHER" id="PTHR30272">
    <property type="entry name" value="3-HYDROXYACYL-[ACYL-CARRIER-PROTEIN] DEHYDRATASE"/>
    <property type="match status" value="1"/>
</dbReference>
<dbReference type="Pfam" id="PF07977">
    <property type="entry name" value="FabA"/>
    <property type="match status" value="1"/>
</dbReference>
<dbReference type="AlphaFoldDB" id="A0A5C5VPZ4"/>
<accession>A0A5C5VPZ4</accession>